<organism evidence="3 4">
    <name type="scientific">Phaeosphaeria nodorum (strain SN15 / ATCC MYA-4574 / FGSC 10173)</name>
    <name type="common">Glume blotch fungus</name>
    <name type="synonym">Parastagonospora nodorum</name>
    <dbReference type="NCBI Taxonomy" id="321614"/>
    <lineage>
        <taxon>Eukaryota</taxon>
        <taxon>Fungi</taxon>
        <taxon>Dikarya</taxon>
        <taxon>Ascomycota</taxon>
        <taxon>Pezizomycotina</taxon>
        <taxon>Dothideomycetes</taxon>
        <taxon>Pleosporomycetidae</taxon>
        <taxon>Pleosporales</taxon>
        <taxon>Pleosporineae</taxon>
        <taxon>Phaeosphaeriaceae</taxon>
        <taxon>Parastagonospora</taxon>
    </lineage>
</organism>
<dbReference type="EMBL" id="CH445333">
    <property type="protein sequence ID" value="EAT86449.2"/>
    <property type="molecule type" value="Genomic_DNA"/>
</dbReference>
<dbReference type="GO" id="GO:0003735">
    <property type="term" value="F:structural constituent of ribosome"/>
    <property type="evidence" value="ECO:0000318"/>
    <property type="project" value="GO_Central"/>
</dbReference>
<gene>
    <name evidence="3" type="ORF">SNOG_06618</name>
</gene>
<name>Q0UNP6_PHANO</name>
<dbReference type="PANTHER" id="PTHR13490:SF0">
    <property type="entry name" value="SMALL RIBOSOMAL SUBUNIT PROTEIN MS35"/>
    <property type="match status" value="1"/>
</dbReference>
<evidence type="ECO:0000256" key="1">
    <source>
        <dbReference type="SAM" id="MobiDB-lite"/>
    </source>
</evidence>
<dbReference type="VEuPathDB" id="FungiDB:JI435_066180"/>
<protein>
    <recommendedName>
        <fullName evidence="2">Small ribosomal subunit protein mS35 mitochondrial conserved domain-containing protein</fullName>
    </recommendedName>
</protein>
<evidence type="ECO:0000259" key="2">
    <source>
        <dbReference type="Pfam" id="PF10213"/>
    </source>
</evidence>
<dbReference type="GO" id="GO:0005763">
    <property type="term" value="C:mitochondrial small ribosomal subunit"/>
    <property type="evidence" value="ECO:0000318"/>
    <property type="project" value="GO_Central"/>
</dbReference>
<evidence type="ECO:0000313" key="4">
    <source>
        <dbReference type="Proteomes" id="UP000001055"/>
    </source>
</evidence>
<evidence type="ECO:0000313" key="3">
    <source>
        <dbReference type="EMBL" id="EAT86449.2"/>
    </source>
</evidence>
<dbReference type="GO" id="GO:0032543">
    <property type="term" value="P:mitochondrial translation"/>
    <property type="evidence" value="ECO:0007669"/>
    <property type="project" value="InterPro"/>
</dbReference>
<dbReference type="AlphaFoldDB" id="Q0UNP6"/>
<reference evidence="4" key="1">
    <citation type="journal article" date="2007" name="Plant Cell">
        <title>Dothideomycete-plant interactions illuminated by genome sequencing and EST analysis of the wheat pathogen Stagonospora nodorum.</title>
        <authorList>
            <person name="Hane J.K."/>
            <person name="Lowe R.G."/>
            <person name="Solomon P.S."/>
            <person name="Tan K.C."/>
            <person name="Schoch C.L."/>
            <person name="Spatafora J.W."/>
            <person name="Crous P.W."/>
            <person name="Kodira C."/>
            <person name="Birren B.W."/>
            <person name="Galagan J.E."/>
            <person name="Torriani S.F."/>
            <person name="McDonald B.A."/>
            <person name="Oliver R.P."/>
        </authorList>
    </citation>
    <scope>NUCLEOTIDE SEQUENCE [LARGE SCALE GENOMIC DNA]</scope>
    <source>
        <strain evidence="4">SN15 / ATCC MYA-4574 / FGSC 10173</strain>
    </source>
</reference>
<feature type="compositionally biased region" description="Polar residues" evidence="1">
    <location>
        <begin position="84"/>
        <end position="93"/>
    </location>
</feature>
<dbReference type="InterPro" id="IPR019349">
    <property type="entry name" value="Ribosomal_mS35_mit"/>
</dbReference>
<dbReference type="Pfam" id="PF10213">
    <property type="entry name" value="MRP-S28"/>
    <property type="match status" value="1"/>
</dbReference>
<feature type="region of interest" description="Disordered" evidence="1">
    <location>
        <begin position="75"/>
        <end position="110"/>
    </location>
</feature>
<accession>Q0UNP6</accession>
<dbReference type="HOGENOM" id="CLU_051514_1_0_1"/>
<dbReference type="InParanoid" id="Q0UNP6"/>
<feature type="region of interest" description="Disordered" evidence="1">
    <location>
        <begin position="22"/>
        <end position="41"/>
    </location>
</feature>
<dbReference type="KEGG" id="pno:SNOG_06618"/>
<sequence>MLRTDSMSAVKGAVAPVVTKQSFESGVHFQESDSSAGGTGDITKAKFASLKISKSAWKCDLKMVVVSCKAEVGPSPSPIAVKPGSNNPATTTSPDEKDAGANDAPPKQTEEQIAAAQLARLVSDLKALDPAVASEAIRKGQRGIPFATGFNLEKDEDFMIEEDDKRKVAAGFWAEGEESMGVDEDYFGDDLTSHGHGELAKHRQLRHYNRLVAWEMPLLNQLAKPFTPPTHTTPFRFRYTSYLNEPHPAANKVVVEFDPTDLSLPPKSVSKLIKLAGPRYNPGTSVVKLSCEKFDTQAQNKRFLGESIEALLKEAKDMTDDFEDVPFDFRHHRPKKRTEFPKEWVLTAARKQFLENKRVEQARMDDQRLNNGQMIDGKLVIETSLPFISEQAEAPETVMVGGARGKELR</sequence>
<dbReference type="RefSeq" id="XP_001796984.1">
    <property type="nucleotide sequence ID" value="XM_001796932.1"/>
</dbReference>
<dbReference type="GeneID" id="5973863"/>
<dbReference type="Proteomes" id="UP000001055">
    <property type="component" value="Unassembled WGS sequence"/>
</dbReference>
<dbReference type="InterPro" id="IPR039848">
    <property type="entry name" value="Ribosomal_mS35_mt"/>
</dbReference>
<feature type="domain" description="Small ribosomal subunit protein mS35 mitochondrial conserved" evidence="2">
    <location>
        <begin position="225"/>
        <end position="344"/>
    </location>
</feature>
<dbReference type="STRING" id="321614.Q0UNP6"/>
<dbReference type="eggNOG" id="KOG3933">
    <property type="taxonomic scope" value="Eukaryota"/>
</dbReference>
<dbReference type="PANTHER" id="PTHR13490">
    <property type="entry name" value="MITOCHONDRIAL 28S RIBOSOMAL PROTEIN S28"/>
    <property type="match status" value="1"/>
</dbReference>
<proteinExistence type="predicted"/>